<feature type="domain" description="DZF" evidence="8">
    <location>
        <begin position="87"/>
        <end position="434"/>
    </location>
</feature>
<proteinExistence type="predicted"/>
<feature type="compositionally biased region" description="Polar residues" evidence="6">
    <location>
        <begin position="526"/>
        <end position="541"/>
    </location>
</feature>
<evidence type="ECO:0000259" key="8">
    <source>
        <dbReference type="PROSITE" id="PS51703"/>
    </source>
</evidence>
<dbReference type="Proteomes" id="UP000018467">
    <property type="component" value="Unassembled WGS sequence"/>
</dbReference>
<dbReference type="InterPro" id="IPR049401">
    <property type="entry name" value="DZF_dom_N"/>
</dbReference>
<evidence type="ECO:0000256" key="2">
    <source>
        <dbReference type="ARBA" id="ARBA00022490"/>
    </source>
</evidence>
<comment type="subcellular location">
    <subcellularLocation>
        <location evidence="1">Cytoplasm</location>
    </subcellularLocation>
</comment>
<feature type="compositionally biased region" description="Low complexity" evidence="6">
    <location>
        <begin position="695"/>
        <end position="705"/>
    </location>
</feature>
<dbReference type="Bgee" id="ENSAMXG00000010109">
    <property type="expression patterns" value="Expressed in testis and 14 other cell types or tissues"/>
</dbReference>
<dbReference type="FunFam" id="1.10.1410.40:FF:000001">
    <property type="entry name" value="interleukin enhancer-binding factor 3 isoform X1"/>
    <property type="match status" value="1"/>
</dbReference>
<reference evidence="10" key="1">
    <citation type="submission" date="2013-03" db="EMBL/GenBank/DDBJ databases">
        <authorList>
            <person name="Jeffery W."/>
            <person name="Warren W."/>
            <person name="Wilson R.K."/>
        </authorList>
    </citation>
    <scope>NUCLEOTIDE SEQUENCE</scope>
    <source>
        <strain evidence="10">female</strain>
    </source>
</reference>
<dbReference type="InterPro" id="IPR006561">
    <property type="entry name" value="DZF_dom"/>
</dbReference>
<feature type="region of interest" description="Disordered" evidence="6">
    <location>
        <begin position="415"/>
        <end position="445"/>
    </location>
</feature>
<evidence type="ECO:0000256" key="1">
    <source>
        <dbReference type="ARBA" id="ARBA00004496"/>
    </source>
</evidence>
<dbReference type="FunFam" id="3.30.460.10:FF:000003">
    <property type="entry name" value="interleukin enhancer-binding factor 3 isoform X2"/>
    <property type="match status" value="1"/>
</dbReference>
<dbReference type="SMART" id="SM00358">
    <property type="entry name" value="DSRM"/>
    <property type="match status" value="2"/>
</dbReference>
<dbReference type="PROSITE" id="PS50137">
    <property type="entry name" value="DS_RBD"/>
    <property type="match status" value="2"/>
</dbReference>
<dbReference type="FunFam" id="3.30.160.20:FF:000006">
    <property type="entry name" value="interleukin enhancer-binding factor 3 isoform X2"/>
    <property type="match status" value="1"/>
</dbReference>
<dbReference type="InterPro" id="IPR043519">
    <property type="entry name" value="NT_sf"/>
</dbReference>
<dbReference type="STRING" id="7994.ENSAMXP00000043775"/>
<dbReference type="Ensembl" id="ENSAMXT00000056852.1">
    <property type="protein sequence ID" value="ENSAMXP00000043775.1"/>
    <property type="gene ID" value="ENSAMXG00000010109.2"/>
</dbReference>
<feature type="region of interest" description="Disordered" evidence="6">
    <location>
        <begin position="520"/>
        <end position="556"/>
    </location>
</feature>
<dbReference type="Pfam" id="PF07528">
    <property type="entry name" value="DZF_N"/>
    <property type="match status" value="1"/>
</dbReference>
<dbReference type="GeneTree" id="ENSGT00940000154687"/>
<dbReference type="PANTHER" id="PTHR45762">
    <property type="entry name" value="ZINC FINGER RNA-BINDING PROTEIN"/>
    <property type="match status" value="1"/>
</dbReference>
<keyword evidence="3" id="KW-0677">Repeat</keyword>
<feature type="domain" description="DRBM" evidence="7">
    <location>
        <begin position="568"/>
        <end position="634"/>
    </location>
</feature>
<reference evidence="10" key="2">
    <citation type="journal article" date="2014" name="Nat. Commun.">
        <title>The cavefish genome reveals candidate genes for eye loss.</title>
        <authorList>
            <person name="McGaugh S.E."/>
            <person name="Gross J.B."/>
            <person name="Aken B."/>
            <person name="Blin M."/>
            <person name="Borowsky R."/>
            <person name="Chalopin D."/>
            <person name="Hinaux H."/>
            <person name="Jeffery W.R."/>
            <person name="Keene A."/>
            <person name="Ma L."/>
            <person name="Minx P."/>
            <person name="Murphy D."/>
            <person name="O'Quin K.E."/>
            <person name="Retaux S."/>
            <person name="Rohner N."/>
            <person name="Searle S.M."/>
            <person name="Stahl B.A."/>
            <person name="Tabin C."/>
            <person name="Volff J.N."/>
            <person name="Yoshizawa M."/>
            <person name="Warren W.C."/>
        </authorList>
    </citation>
    <scope>NUCLEOTIDE SEQUENCE [LARGE SCALE GENOMIC DNA]</scope>
    <source>
        <strain evidence="10">female</strain>
    </source>
</reference>
<reference evidence="9" key="4">
    <citation type="submission" date="2025-09" db="UniProtKB">
        <authorList>
            <consortium name="Ensembl"/>
        </authorList>
    </citation>
    <scope>IDENTIFICATION</scope>
</reference>
<evidence type="ECO:0000313" key="10">
    <source>
        <dbReference type="Proteomes" id="UP000018467"/>
    </source>
</evidence>
<keyword evidence="2" id="KW-0963">Cytoplasm</keyword>
<dbReference type="InterPro" id="IPR049402">
    <property type="entry name" value="DZF_dom_C"/>
</dbReference>
<dbReference type="Pfam" id="PF00035">
    <property type="entry name" value="dsrm"/>
    <property type="match status" value="2"/>
</dbReference>
<feature type="region of interest" description="Disordered" evidence="6">
    <location>
        <begin position="236"/>
        <end position="256"/>
    </location>
</feature>
<evidence type="ECO:0000256" key="4">
    <source>
        <dbReference type="ARBA" id="ARBA00023125"/>
    </source>
</evidence>
<evidence type="ECO:0000313" key="9">
    <source>
        <dbReference type="Ensembl" id="ENSAMXP00000043775.1"/>
    </source>
</evidence>
<dbReference type="SMART" id="SM00572">
    <property type="entry name" value="DZF"/>
    <property type="match status" value="1"/>
</dbReference>
<keyword evidence="10" id="KW-1185">Reference proteome</keyword>
<dbReference type="Gene3D" id="1.10.1410.40">
    <property type="match status" value="1"/>
</dbReference>
<accession>A0A3B1JPL8</accession>
<dbReference type="GO" id="GO:0071011">
    <property type="term" value="C:precatalytic spliceosome"/>
    <property type="evidence" value="ECO:0007669"/>
    <property type="project" value="TreeGrafter"/>
</dbReference>
<name>A0A3B1JPL8_ASTMX</name>
<feature type="region of interest" description="Disordered" evidence="6">
    <location>
        <begin position="695"/>
        <end position="728"/>
    </location>
</feature>
<reference evidence="9" key="3">
    <citation type="submission" date="2025-08" db="UniProtKB">
        <authorList>
            <consortium name="Ensembl"/>
        </authorList>
    </citation>
    <scope>IDENTIFICATION</scope>
</reference>
<dbReference type="PANTHER" id="PTHR45762:SF4">
    <property type="entry name" value="INTERLEUKIN ENHANCER-BINDING FACTOR 3"/>
    <property type="match status" value="1"/>
</dbReference>
<dbReference type="PROSITE" id="PS51703">
    <property type="entry name" value="DZF"/>
    <property type="match status" value="1"/>
</dbReference>
<dbReference type="InterPro" id="IPR014720">
    <property type="entry name" value="dsRBD_dom"/>
</dbReference>
<keyword evidence="4" id="KW-0238">DNA-binding</keyword>
<dbReference type="GO" id="GO:0003677">
    <property type="term" value="F:DNA binding"/>
    <property type="evidence" value="ECO:0007669"/>
    <property type="project" value="UniProtKB-KW"/>
</dbReference>
<dbReference type="Gene3D" id="3.30.460.10">
    <property type="entry name" value="Beta Polymerase, domain 2"/>
    <property type="match status" value="1"/>
</dbReference>
<organism evidence="9 10">
    <name type="scientific">Astyanax mexicanus</name>
    <name type="common">Blind cave fish</name>
    <name type="synonym">Astyanax fasciatus mexicanus</name>
    <dbReference type="NCBI Taxonomy" id="7994"/>
    <lineage>
        <taxon>Eukaryota</taxon>
        <taxon>Metazoa</taxon>
        <taxon>Chordata</taxon>
        <taxon>Craniata</taxon>
        <taxon>Vertebrata</taxon>
        <taxon>Euteleostomi</taxon>
        <taxon>Actinopterygii</taxon>
        <taxon>Neopterygii</taxon>
        <taxon>Teleostei</taxon>
        <taxon>Ostariophysi</taxon>
        <taxon>Characiformes</taxon>
        <taxon>Characoidei</taxon>
        <taxon>Acestrorhamphidae</taxon>
        <taxon>Acestrorhamphinae</taxon>
        <taxon>Astyanax</taxon>
    </lineage>
</organism>
<evidence type="ECO:0000256" key="3">
    <source>
        <dbReference type="ARBA" id="ARBA00022737"/>
    </source>
</evidence>
<keyword evidence="5" id="KW-0694">RNA-binding</keyword>
<dbReference type="Pfam" id="PF20965">
    <property type="entry name" value="DZF_C"/>
    <property type="match status" value="1"/>
</dbReference>
<dbReference type="InParanoid" id="A0A3B1JPL8"/>
<dbReference type="Gene3D" id="3.30.160.20">
    <property type="match status" value="2"/>
</dbReference>
<evidence type="ECO:0000259" key="7">
    <source>
        <dbReference type="PROSITE" id="PS50137"/>
    </source>
</evidence>
<sequence>MQRRRFPRPMWDEHQAYEELLYWDGLIQQGFVLHPRDYDRFEELRYWYDCLCYEEELRHYSAYLAEWKEKRVVFPQGGPAMKPPPQRTFPNEDRHMEAKHASVYPSPDQLKSVQNMVSHIEQGLKSVSDWMVEQGKTDESKSEGPVTKLKRVLRVGLVAKGLLLKQDLDLDLVLLCTVLPTSTLLESISNKLSDVLETQTDDKYEVAASAKDAAILVKSVKEPVLNMQIHLTSRAVQEQMEKEASEEPQSASAPPDVLDRQKCLASLATLRHNKWFQGKVNNLQSCVIVIRILRDLCMRVPTWAPLKGWVLEVLCERALSTNEVPMGPGQALRRVLECMASGILLEDGPGISDPCERVTTDASSHLTTQQREDITQSAQFALRLVAYGQIHKVLGMDRLSPKAARVFSNMHYKPQVPGEAPGPFVTKRPLESGTDDDAQKAKYPRKEQYVEPGNALMKLNRIRPGIQYRLVSQTGPDHTPQFTMAIDVDGVTYVASGSSKRISKQMVAQKALQGLGISTGVETKAENPSQDAEDSTMSTANTETEGDVTGGEDGAETSLLGGPILTKHGKNPIMELNEKRRSLKYEVISVKGGANEKTFTIEVEVDGQKFQGVGSNKKVAKANAALAALEKLFPYNSNSDSQRKRRFPPMDYSGMSGVGYYPGANRGRGRAWSCGRGFNKTNPAYKGFGGNAGSGAADVGSGDSSQTTKAAEGGQSGPDTATYQAVPPPATGYYNQYSQSYSQFKKTGQIQGQGQAPLVGPDYGYGYSNQAEGGQHYSCGGYNNPGADKQDYGYHQSAYPNLWGYSSGSGNNTGYSYR</sequence>
<dbReference type="GO" id="GO:0005737">
    <property type="term" value="C:cytoplasm"/>
    <property type="evidence" value="ECO:0007669"/>
    <property type="project" value="UniProtKB-SubCell"/>
</dbReference>
<dbReference type="GO" id="GO:0003727">
    <property type="term" value="F:single-stranded RNA binding"/>
    <property type="evidence" value="ECO:0007669"/>
    <property type="project" value="TreeGrafter"/>
</dbReference>
<dbReference type="GO" id="GO:0003725">
    <property type="term" value="F:double-stranded RNA binding"/>
    <property type="evidence" value="ECO:0007669"/>
    <property type="project" value="TreeGrafter"/>
</dbReference>
<evidence type="ECO:0000256" key="5">
    <source>
        <dbReference type="PROSITE-ProRule" id="PRU00266"/>
    </source>
</evidence>
<dbReference type="SUPFAM" id="SSF54768">
    <property type="entry name" value="dsRNA-binding domain-like"/>
    <property type="match status" value="2"/>
</dbReference>
<dbReference type="AlphaFoldDB" id="A0A3B1JPL8"/>
<feature type="domain" description="DRBM" evidence="7">
    <location>
        <begin position="451"/>
        <end position="517"/>
    </location>
</feature>
<protein>
    <submittedName>
        <fullName evidence="9">Interleukin enhancer binding factor 3a</fullName>
    </submittedName>
</protein>
<evidence type="ECO:0000256" key="6">
    <source>
        <dbReference type="SAM" id="MobiDB-lite"/>
    </source>
</evidence>